<name>A0AAD8GLN5_9APIA</name>
<evidence type="ECO:0000259" key="7">
    <source>
        <dbReference type="PROSITE" id="PS50067"/>
    </source>
</evidence>
<dbReference type="Gene3D" id="3.40.850.10">
    <property type="entry name" value="Kinesin motor domain"/>
    <property type="match status" value="1"/>
</dbReference>
<evidence type="ECO:0000256" key="3">
    <source>
        <dbReference type="ARBA" id="ARBA00023175"/>
    </source>
</evidence>
<dbReference type="CDD" id="cd01374">
    <property type="entry name" value="KISc_CENP_E"/>
    <property type="match status" value="1"/>
</dbReference>
<feature type="region of interest" description="Disordered" evidence="6">
    <location>
        <begin position="634"/>
        <end position="657"/>
    </location>
</feature>
<protein>
    <submittedName>
        <fullName evidence="8">Kinesin-like protein KIN-7C</fullName>
    </submittedName>
</protein>
<evidence type="ECO:0000256" key="6">
    <source>
        <dbReference type="SAM" id="MobiDB-lite"/>
    </source>
</evidence>
<dbReference type="GO" id="GO:0003777">
    <property type="term" value="F:microtubule motor activity"/>
    <property type="evidence" value="ECO:0007669"/>
    <property type="project" value="InterPro"/>
</dbReference>
<evidence type="ECO:0000256" key="1">
    <source>
        <dbReference type="ARBA" id="ARBA00007310"/>
    </source>
</evidence>
<dbReference type="InterPro" id="IPR036961">
    <property type="entry name" value="Kinesin_motor_dom_sf"/>
</dbReference>
<dbReference type="InterPro" id="IPR027417">
    <property type="entry name" value="P-loop_NTPase"/>
</dbReference>
<dbReference type="AlphaFoldDB" id="A0AAD8GLN5"/>
<sequence length="844" mass="94887">MAVKMGAFEDVAKERGKEEKFLVSVRLRPLNDKEVATNDVSDWECINDNTIICKNDNFFVPGRSSRPTAHKFDRVFSPDCSTRQVYMEGVREVALSAVNGINSSILAYGQTSSGKTYTMSGIAEYTIADIYDYIEKHKDREYLLKFSAMEIYNESVRDLLSTDNSPLRLLEDPERGTFVENLTVATLRDWDHVRELLSVCEAQRQIGETSLNGTSSRSHQIIRLKIESSARDLSGNDNPSTLIAAVDFVDLAGSEQAFQSSATRSKEGSHINRSLLTLGAVIRKLSKGRNGHVPYKNSKLTRILQSSLGANARTAIICTMSPARCHAEQSRNTLLFASRAKEVSTNAQVNVIISDKALVKHMQRELARLERDLNSPRYSPRSTFAESKLSALLREKDLRIEKLEKEVKNLKLQRDAAKTEVDNLLKQISDERRPQSREGLSRYPHLRIHKSPDNEHILQDHSRTCGTFQFSDECSASSFSDSYTELPGINMFPRNDISDKLQISTSQFSESESTHDMDEIDNKSNDTFEDGLKEVTNCYFYPGCFSEGNTESSPDMTFKELETEVQNGALPISREYVVSAIPMVKNHGASNSDPPAGTTEIEHKACKQGTSTKANISSDADMEVAADFQHDDLASESVETETEADSNRSSKSVKDVSLDPAEDVWPSEFKRLQREIVKLWDACNVSLLHRSHFFLLFKGDQGDSVYMEIELQRLSLLREKISHYNQTTRDGRILTLASSAKSLVRERQMLSSQMQKQLSGSKRESLFIDWGIALNAKNRRLQLANLLWSETDDMDHVARSADVVFKLAGPATREKNFKEIFGLNFSKWGSKKKCGLKDSLTSTL</sequence>
<dbReference type="GO" id="GO:0005874">
    <property type="term" value="C:microtubule"/>
    <property type="evidence" value="ECO:0007669"/>
    <property type="project" value="UniProtKB-KW"/>
</dbReference>
<dbReference type="PROSITE" id="PS50067">
    <property type="entry name" value="KINESIN_MOTOR_2"/>
    <property type="match status" value="1"/>
</dbReference>
<dbReference type="Proteomes" id="UP001237642">
    <property type="component" value="Unassembled WGS sequence"/>
</dbReference>
<dbReference type="Pfam" id="PF00225">
    <property type="entry name" value="Kinesin"/>
    <property type="match status" value="1"/>
</dbReference>
<dbReference type="SUPFAM" id="SSF52540">
    <property type="entry name" value="P-loop containing nucleoside triphosphate hydrolases"/>
    <property type="match status" value="1"/>
</dbReference>
<dbReference type="InterPro" id="IPR027640">
    <property type="entry name" value="Kinesin-like_fam"/>
</dbReference>
<proteinExistence type="inferred from homology"/>
<evidence type="ECO:0000256" key="5">
    <source>
        <dbReference type="SAM" id="Coils"/>
    </source>
</evidence>
<dbReference type="PRINTS" id="PR00380">
    <property type="entry name" value="KINESINHEAVY"/>
</dbReference>
<dbReference type="InterPro" id="IPR001752">
    <property type="entry name" value="Kinesin_motor_dom"/>
</dbReference>
<organism evidence="8 9">
    <name type="scientific">Heracleum sosnowskyi</name>
    <dbReference type="NCBI Taxonomy" id="360622"/>
    <lineage>
        <taxon>Eukaryota</taxon>
        <taxon>Viridiplantae</taxon>
        <taxon>Streptophyta</taxon>
        <taxon>Embryophyta</taxon>
        <taxon>Tracheophyta</taxon>
        <taxon>Spermatophyta</taxon>
        <taxon>Magnoliopsida</taxon>
        <taxon>eudicotyledons</taxon>
        <taxon>Gunneridae</taxon>
        <taxon>Pentapetalae</taxon>
        <taxon>asterids</taxon>
        <taxon>campanulids</taxon>
        <taxon>Apiales</taxon>
        <taxon>Apiaceae</taxon>
        <taxon>Apioideae</taxon>
        <taxon>apioid superclade</taxon>
        <taxon>Tordylieae</taxon>
        <taxon>Tordyliinae</taxon>
        <taxon>Heracleum</taxon>
    </lineage>
</organism>
<dbReference type="PANTHER" id="PTHR47968:SF55">
    <property type="entry name" value="KINESIN-LIKE PROTEIN KIN-7H"/>
    <property type="match status" value="1"/>
</dbReference>
<keyword evidence="4" id="KW-0067">ATP-binding</keyword>
<accession>A0AAD8GLN5</accession>
<feature type="domain" description="Kinesin motor" evidence="7">
    <location>
        <begin position="20"/>
        <end position="343"/>
    </location>
</feature>
<feature type="coiled-coil region" evidence="5">
    <location>
        <begin position="352"/>
        <end position="427"/>
    </location>
</feature>
<evidence type="ECO:0000313" key="8">
    <source>
        <dbReference type="EMBL" id="KAK1347897.1"/>
    </source>
</evidence>
<feature type="compositionally biased region" description="Basic and acidic residues" evidence="6">
    <location>
        <begin position="645"/>
        <end position="657"/>
    </location>
</feature>
<feature type="binding site" evidence="4">
    <location>
        <begin position="109"/>
        <end position="116"/>
    </location>
    <ligand>
        <name>ATP</name>
        <dbReference type="ChEBI" id="CHEBI:30616"/>
    </ligand>
</feature>
<evidence type="ECO:0000313" key="9">
    <source>
        <dbReference type="Proteomes" id="UP001237642"/>
    </source>
</evidence>
<reference evidence="8" key="2">
    <citation type="submission" date="2023-05" db="EMBL/GenBank/DDBJ databases">
        <authorList>
            <person name="Schelkunov M.I."/>
        </authorList>
    </citation>
    <scope>NUCLEOTIDE SEQUENCE</scope>
    <source>
        <strain evidence="8">Hsosn_3</strain>
        <tissue evidence="8">Leaf</tissue>
    </source>
</reference>
<evidence type="ECO:0000256" key="4">
    <source>
        <dbReference type="PROSITE-ProRule" id="PRU00283"/>
    </source>
</evidence>
<keyword evidence="9" id="KW-1185">Reference proteome</keyword>
<dbReference type="GO" id="GO:0007018">
    <property type="term" value="P:microtubule-based movement"/>
    <property type="evidence" value="ECO:0007669"/>
    <property type="project" value="InterPro"/>
</dbReference>
<evidence type="ECO:0000256" key="2">
    <source>
        <dbReference type="ARBA" id="ARBA00022701"/>
    </source>
</evidence>
<dbReference type="Pfam" id="PF11995">
    <property type="entry name" value="DUF3490"/>
    <property type="match status" value="1"/>
</dbReference>
<dbReference type="EMBL" id="JAUIZM010000169">
    <property type="protein sequence ID" value="KAK1347897.1"/>
    <property type="molecule type" value="Genomic_DNA"/>
</dbReference>
<gene>
    <name evidence="8" type="ORF">POM88_055021</name>
</gene>
<keyword evidence="2" id="KW-0493">Microtubule</keyword>
<comment type="caution">
    <text evidence="8">The sequence shown here is derived from an EMBL/GenBank/DDBJ whole genome shotgun (WGS) entry which is preliminary data.</text>
</comment>
<reference evidence="8" key="1">
    <citation type="submission" date="2023-02" db="EMBL/GenBank/DDBJ databases">
        <title>Genome of toxic invasive species Heracleum sosnowskyi carries increased number of genes despite the absence of recent whole-genome duplications.</title>
        <authorList>
            <person name="Schelkunov M."/>
            <person name="Shtratnikova V."/>
            <person name="Makarenko M."/>
            <person name="Klepikova A."/>
            <person name="Omelchenko D."/>
            <person name="Novikova G."/>
            <person name="Obukhova E."/>
            <person name="Bogdanov V."/>
            <person name="Penin A."/>
            <person name="Logacheva M."/>
        </authorList>
    </citation>
    <scope>NUCLEOTIDE SEQUENCE</scope>
    <source>
        <strain evidence="8">Hsosn_3</strain>
        <tissue evidence="8">Leaf</tissue>
    </source>
</reference>
<dbReference type="PANTHER" id="PTHR47968">
    <property type="entry name" value="CENTROMERE PROTEIN E"/>
    <property type="match status" value="1"/>
</dbReference>
<keyword evidence="4" id="KW-0547">Nucleotide-binding</keyword>
<dbReference type="GO" id="GO:0008017">
    <property type="term" value="F:microtubule binding"/>
    <property type="evidence" value="ECO:0007669"/>
    <property type="project" value="InterPro"/>
</dbReference>
<dbReference type="InterPro" id="IPR021881">
    <property type="entry name" value="NACK_C"/>
</dbReference>
<dbReference type="SMART" id="SM00129">
    <property type="entry name" value="KISc"/>
    <property type="match status" value="1"/>
</dbReference>
<keyword evidence="3 4" id="KW-0505">Motor protein</keyword>
<dbReference type="GO" id="GO:0005524">
    <property type="term" value="F:ATP binding"/>
    <property type="evidence" value="ECO:0007669"/>
    <property type="project" value="UniProtKB-UniRule"/>
</dbReference>
<comment type="similarity">
    <text evidence="1">Belongs to the TRAFAC class myosin-kinesin ATPase superfamily. Kinesin family. KIN-7 subfamily.</text>
</comment>
<keyword evidence="5" id="KW-0175">Coiled coil</keyword>